<evidence type="ECO:0000256" key="4">
    <source>
        <dbReference type="ARBA" id="ARBA00015492"/>
    </source>
</evidence>
<comment type="function">
    <text evidence="13">Required for the formation of a threonylcarbamoyl group on adenosine at position 37 (t(6)A37) in tRNAs that read codons beginning with adenine.</text>
</comment>
<dbReference type="Pfam" id="PF03481">
    <property type="entry name" value="Sua5_C"/>
    <property type="match status" value="1"/>
</dbReference>
<dbReference type="FunFam" id="3.90.870.10:FF:000009">
    <property type="entry name" value="Threonylcarbamoyl-AMP synthase, putative"/>
    <property type="match status" value="1"/>
</dbReference>
<dbReference type="InterPro" id="IPR005145">
    <property type="entry name" value="Sua5_C"/>
</dbReference>
<gene>
    <name evidence="16" type="ORF">CJD36_021445</name>
</gene>
<reference evidence="16 17" key="1">
    <citation type="submission" date="2018-01" db="EMBL/GenBank/DDBJ databases">
        <title>A novel member of the phylum Bacteroidetes isolated from glacier ice.</title>
        <authorList>
            <person name="Liu Q."/>
            <person name="Xin Y.-H."/>
        </authorList>
    </citation>
    <scope>NUCLEOTIDE SEQUENCE [LARGE SCALE GENOMIC DNA]</scope>
    <source>
        <strain evidence="16 17">RB1R16</strain>
    </source>
</reference>
<feature type="binding site" evidence="14">
    <location>
        <position position="116"/>
    </location>
    <ligand>
        <name>L-threonine</name>
        <dbReference type="ChEBI" id="CHEBI:57926"/>
    </ligand>
</feature>
<evidence type="ECO:0000256" key="8">
    <source>
        <dbReference type="ARBA" id="ARBA00022695"/>
    </source>
</evidence>
<feature type="binding site" evidence="14">
    <location>
        <position position="146"/>
    </location>
    <ligand>
        <name>ATP</name>
        <dbReference type="ChEBI" id="CHEBI:30616"/>
    </ligand>
</feature>
<keyword evidence="7 13" id="KW-0819">tRNA processing</keyword>
<feature type="binding site" evidence="14">
    <location>
        <position position="176"/>
    </location>
    <ligand>
        <name>L-threonine</name>
        <dbReference type="ChEBI" id="CHEBI:57926"/>
    </ligand>
</feature>
<dbReference type="InterPro" id="IPR050156">
    <property type="entry name" value="TC-AMP_synthase_SUA5"/>
</dbReference>
<dbReference type="EC" id="2.7.7.87" evidence="3 13"/>
<dbReference type="GO" id="GO:0005737">
    <property type="term" value="C:cytoplasm"/>
    <property type="evidence" value="ECO:0007669"/>
    <property type="project" value="UniProtKB-SubCell"/>
</dbReference>
<dbReference type="SUPFAM" id="SSF55821">
    <property type="entry name" value="YrdC/RibB"/>
    <property type="match status" value="1"/>
</dbReference>
<comment type="similarity">
    <text evidence="2 13">Belongs to the SUA5 family.</text>
</comment>
<dbReference type="GO" id="GO:0000049">
    <property type="term" value="F:tRNA binding"/>
    <property type="evidence" value="ECO:0007669"/>
    <property type="project" value="TreeGrafter"/>
</dbReference>
<dbReference type="PANTHER" id="PTHR17490:SF16">
    <property type="entry name" value="THREONYLCARBAMOYL-AMP SYNTHASE"/>
    <property type="match status" value="1"/>
</dbReference>
<comment type="catalytic activity">
    <reaction evidence="12 13">
        <text>L-threonine + hydrogencarbonate + ATP = L-threonylcarbamoyladenylate + diphosphate + H2O</text>
        <dbReference type="Rhea" id="RHEA:36407"/>
        <dbReference type="ChEBI" id="CHEBI:15377"/>
        <dbReference type="ChEBI" id="CHEBI:17544"/>
        <dbReference type="ChEBI" id="CHEBI:30616"/>
        <dbReference type="ChEBI" id="CHEBI:33019"/>
        <dbReference type="ChEBI" id="CHEBI:57926"/>
        <dbReference type="ChEBI" id="CHEBI:73682"/>
        <dbReference type="EC" id="2.7.7.87"/>
    </reaction>
</comment>
<dbReference type="GO" id="GO:0008033">
    <property type="term" value="P:tRNA processing"/>
    <property type="evidence" value="ECO:0007669"/>
    <property type="project" value="UniProtKB-KW"/>
</dbReference>
<keyword evidence="6 13" id="KW-0808">Transferase</keyword>
<evidence type="ECO:0000313" key="17">
    <source>
        <dbReference type="Proteomes" id="UP000239872"/>
    </source>
</evidence>
<dbReference type="NCBIfam" id="TIGR00057">
    <property type="entry name" value="L-threonylcarbamoyladenylate synthase"/>
    <property type="match status" value="1"/>
</dbReference>
<dbReference type="Pfam" id="PF01300">
    <property type="entry name" value="Sua5_yciO_yrdC"/>
    <property type="match status" value="1"/>
</dbReference>
<dbReference type="Proteomes" id="UP000239872">
    <property type="component" value="Unassembled WGS sequence"/>
</dbReference>
<name>A0A2S7SQT0_9BACT</name>
<evidence type="ECO:0000256" key="7">
    <source>
        <dbReference type="ARBA" id="ARBA00022694"/>
    </source>
</evidence>
<comment type="subcellular location">
    <subcellularLocation>
        <location evidence="1 13">Cytoplasm</location>
    </subcellularLocation>
</comment>
<protein>
    <recommendedName>
        <fullName evidence="4 13">Threonylcarbamoyl-AMP synthase</fullName>
        <shortName evidence="13">TC-AMP synthase</shortName>
        <ecNumber evidence="3 13">2.7.7.87</ecNumber>
    </recommendedName>
    <alternativeName>
        <fullName evidence="11 13">L-threonylcarbamoyladenylate synthase</fullName>
    </alternativeName>
</protein>
<proteinExistence type="inferred from homology"/>
<keyword evidence="8 13" id="KW-0548">Nucleotidyltransferase</keyword>
<dbReference type="Gene3D" id="3.90.870.10">
    <property type="entry name" value="DHBP synthase"/>
    <property type="match status" value="1"/>
</dbReference>
<feature type="binding site" evidence="14">
    <location>
        <position position="190"/>
    </location>
    <ligand>
        <name>ATP</name>
        <dbReference type="ChEBI" id="CHEBI:30616"/>
    </ligand>
</feature>
<feature type="domain" description="YrdC-like" evidence="15">
    <location>
        <begin position="8"/>
        <end position="194"/>
    </location>
</feature>
<evidence type="ECO:0000256" key="14">
    <source>
        <dbReference type="PIRSR" id="PIRSR004930-1"/>
    </source>
</evidence>
<evidence type="ECO:0000256" key="2">
    <source>
        <dbReference type="ARBA" id="ARBA00007663"/>
    </source>
</evidence>
<dbReference type="InterPro" id="IPR038385">
    <property type="entry name" value="Sua5/YwlC_C"/>
</dbReference>
<dbReference type="GO" id="GO:0003725">
    <property type="term" value="F:double-stranded RNA binding"/>
    <property type="evidence" value="ECO:0007669"/>
    <property type="project" value="UniProtKB-UniRule"/>
</dbReference>
<evidence type="ECO:0000256" key="12">
    <source>
        <dbReference type="ARBA" id="ARBA00048366"/>
    </source>
</evidence>
<evidence type="ECO:0000256" key="11">
    <source>
        <dbReference type="ARBA" id="ARBA00029774"/>
    </source>
</evidence>
<accession>A0A2S7SQT0</accession>
<evidence type="ECO:0000256" key="9">
    <source>
        <dbReference type="ARBA" id="ARBA00022741"/>
    </source>
</evidence>
<feature type="binding site" evidence="14">
    <location>
        <position position="138"/>
    </location>
    <ligand>
        <name>ATP</name>
        <dbReference type="ChEBI" id="CHEBI:30616"/>
    </ligand>
</feature>
<dbReference type="PANTHER" id="PTHR17490">
    <property type="entry name" value="SUA5"/>
    <property type="match status" value="1"/>
</dbReference>
<keyword evidence="10 13" id="KW-0067">ATP-binding</keyword>
<evidence type="ECO:0000256" key="1">
    <source>
        <dbReference type="ARBA" id="ARBA00004496"/>
    </source>
</evidence>
<dbReference type="InterPro" id="IPR017945">
    <property type="entry name" value="DHBP_synth_RibB-like_a/b_dom"/>
</dbReference>
<evidence type="ECO:0000256" key="3">
    <source>
        <dbReference type="ARBA" id="ARBA00012584"/>
    </source>
</evidence>
<evidence type="ECO:0000256" key="13">
    <source>
        <dbReference type="PIRNR" id="PIRNR004930"/>
    </source>
</evidence>
<dbReference type="InterPro" id="IPR010923">
    <property type="entry name" value="T(6)A37_SUA5"/>
</dbReference>
<feature type="binding site" evidence="14">
    <location>
        <position position="53"/>
    </location>
    <ligand>
        <name>ATP</name>
        <dbReference type="ChEBI" id="CHEBI:30616"/>
    </ligand>
</feature>
<evidence type="ECO:0000259" key="15">
    <source>
        <dbReference type="PROSITE" id="PS51163"/>
    </source>
</evidence>
<comment type="caution">
    <text evidence="16">The sequence shown here is derived from an EMBL/GenBank/DDBJ whole genome shotgun (WGS) entry which is preliminary data.</text>
</comment>
<dbReference type="GO" id="GO:0005524">
    <property type="term" value="F:ATP binding"/>
    <property type="evidence" value="ECO:0007669"/>
    <property type="project" value="UniProtKB-UniRule"/>
</dbReference>
<dbReference type="PROSITE" id="PS51163">
    <property type="entry name" value="YRDC"/>
    <property type="match status" value="1"/>
</dbReference>
<dbReference type="EMBL" id="PPSL01000009">
    <property type="protein sequence ID" value="PQJ08977.1"/>
    <property type="molecule type" value="Genomic_DNA"/>
</dbReference>
<feature type="binding site" evidence="14">
    <location>
        <position position="62"/>
    </location>
    <ligand>
        <name>L-threonine</name>
        <dbReference type="ChEBI" id="CHEBI:57926"/>
    </ligand>
</feature>
<dbReference type="GO" id="GO:0006450">
    <property type="term" value="P:regulation of translational fidelity"/>
    <property type="evidence" value="ECO:0007669"/>
    <property type="project" value="TreeGrafter"/>
</dbReference>
<dbReference type="PIRSF" id="PIRSF004930">
    <property type="entry name" value="Tln_factor_SUA5"/>
    <property type="match status" value="1"/>
</dbReference>
<dbReference type="InterPro" id="IPR006070">
    <property type="entry name" value="Sua5-like_dom"/>
</dbReference>
<organism evidence="16 17">
    <name type="scientific">Flavipsychrobacter stenotrophus</name>
    <dbReference type="NCBI Taxonomy" id="2077091"/>
    <lineage>
        <taxon>Bacteria</taxon>
        <taxon>Pseudomonadati</taxon>
        <taxon>Bacteroidota</taxon>
        <taxon>Chitinophagia</taxon>
        <taxon>Chitinophagales</taxon>
        <taxon>Chitinophagaceae</taxon>
        <taxon>Flavipsychrobacter</taxon>
    </lineage>
</organism>
<evidence type="ECO:0000256" key="6">
    <source>
        <dbReference type="ARBA" id="ARBA00022679"/>
    </source>
</evidence>
<keyword evidence="5 13" id="KW-0963">Cytoplasm</keyword>
<dbReference type="RefSeq" id="WP_105041267.1">
    <property type="nucleotide sequence ID" value="NZ_PPSL01000009.1"/>
</dbReference>
<dbReference type="AlphaFoldDB" id="A0A2S7SQT0"/>
<dbReference type="Gene3D" id="3.40.50.11030">
    <property type="entry name" value="Threonylcarbamoyl-AMP synthase, C-terminal domain"/>
    <property type="match status" value="1"/>
</dbReference>
<feature type="binding site" evidence="14">
    <location>
        <position position="57"/>
    </location>
    <ligand>
        <name>ATP</name>
        <dbReference type="ChEBI" id="CHEBI:30616"/>
    </ligand>
</feature>
<evidence type="ECO:0000256" key="10">
    <source>
        <dbReference type="ARBA" id="ARBA00022840"/>
    </source>
</evidence>
<evidence type="ECO:0000256" key="5">
    <source>
        <dbReference type="ARBA" id="ARBA00022490"/>
    </source>
</evidence>
<dbReference type="OrthoDB" id="9814580at2"/>
<feature type="binding site" evidence="14">
    <location>
        <position position="136"/>
    </location>
    <ligand>
        <name>L-threonine</name>
        <dbReference type="ChEBI" id="CHEBI:57926"/>
    </ligand>
</feature>
<dbReference type="GO" id="GO:0061710">
    <property type="term" value="F:L-threonylcarbamoyladenylate synthase"/>
    <property type="evidence" value="ECO:0007669"/>
    <property type="project" value="UniProtKB-EC"/>
</dbReference>
<keyword evidence="9 13" id="KW-0547">Nucleotide-binding</keyword>
<feature type="binding site" evidence="14">
    <location>
        <position position="225"/>
    </location>
    <ligand>
        <name>ATP</name>
        <dbReference type="ChEBI" id="CHEBI:30616"/>
    </ligand>
</feature>
<keyword evidence="17" id="KW-1185">Reference proteome</keyword>
<evidence type="ECO:0000313" key="16">
    <source>
        <dbReference type="EMBL" id="PQJ08977.1"/>
    </source>
</evidence>
<sequence length="321" mass="35212">MIFETEIGTDILRAKQLLDKEEIVAIPTETVYGLAANAFSEKAINKVYHAKGRPTTNPLIIHVASKNWIYEVANEINEKAELLIEKFMPGPLTLLLPKKKFVPDIVTSGLPNVAIRFPAHPVANKLLELLDYPLAAPSANPFGFISPTTAKHVYSQMSGKIPFILDGGKCTAGIESTIIGLKNEMPVIYRLGSITISEIEDVVGPVTINSDTTKTLAPGMLKKHYSPRTPLLLTQNVEQALNIYAGKKIGLLTYNSYSPQLQEQHQIVLGKTTNMSVIAYNLYSAMHTMDNAGYDLIIVNKLPDEGIGKSINDRLNRASTV</sequence>
<feature type="binding site" evidence="14">
    <location>
        <position position="30"/>
    </location>
    <ligand>
        <name>L-threonine</name>
        <dbReference type="ChEBI" id="CHEBI:57926"/>
    </ligand>
</feature>